<comment type="caution">
    <text evidence="3">The sequence shown here is derived from an EMBL/GenBank/DDBJ whole genome shotgun (WGS) entry which is preliminary data.</text>
</comment>
<evidence type="ECO:0000256" key="1">
    <source>
        <dbReference type="ARBA" id="ARBA00022676"/>
    </source>
</evidence>
<protein>
    <submittedName>
        <fullName evidence="3">Putative N-acetylmannosaminyltransferase</fullName>
        <ecNumber evidence="3">2.4.1.187</ecNumber>
    </submittedName>
</protein>
<accession>A0A1J5SN89</accession>
<keyword evidence="2 3" id="KW-0808">Transferase</keyword>
<reference evidence="3" key="1">
    <citation type="submission" date="2016-10" db="EMBL/GenBank/DDBJ databases">
        <title>Sequence of Gallionella enrichment culture.</title>
        <authorList>
            <person name="Poehlein A."/>
            <person name="Muehling M."/>
            <person name="Daniel R."/>
        </authorList>
    </citation>
    <scope>NUCLEOTIDE SEQUENCE</scope>
</reference>
<evidence type="ECO:0000256" key="2">
    <source>
        <dbReference type="ARBA" id="ARBA00022679"/>
    </source>
</evidence>
<evidence type="ECO:0000313" key="3">
    <source>
        <dbReference type="EMBL" id="OIR03132.1"/>
    </source>
</evidence>
<dbReference type="EMBL" id="MLJW01000068">
    <property type="protein sequence ID" value="OIR03132.1"/>
    <property type="molecule type" value="Genomic_DNA"/>
</dbReference>
<dbReference type="GO" id="GO:0047244">
    <property type="term" value="F:N-acetylglucosaminyldiphosphoundecaprenol N-acetyl-beta-D-mannosaminyltransferase activity"/>
    <property type="evidence" value="ECO:0007669"/>
    <property type="project" value="UniProtKB-EC"/>
</dbReference>
<dbReference type="NCBIfam" id="TIGR00696">
    <property type="entry name" value="wecG_tagA_cpsF"/>
    <property type="match status" value="1"/>
</dbReference>
<dbReference type="AlphaFoldDB" id="A0A1J5SN89"/>
<dbReference type="Pfam" id="PF03808">
    <property type="entry name" value="Glyco_tran_WecG"/>
    <property type="match status" value="1"/>
</dbReference>
<name>A0A1J5SN89_9ZZZZ</name>
<keyword evidence="1 3" id="KW-0328">Glycosyltransferase</keyword>
<dbReference type="InterPro" id="IPR004629">
    <property type="entry name" value="WecG_TagA_CpsF"/>
</dbReference>
<dbReference type="PANTHER" id="PTHR34136:SF1">
    <property type="entry name" value="UDP-N-ACETYL-D-MANNOSAMINURONIC ACID TRANSFERASE"/>
    <property type="match status" value="1"/>
</dbReference>
<dbReference type="CDD" id="cd06533">
    <property type="entry name" value="Glyco_transf_WecG_TagA"/>
    <property type="match status" value="1"/>
</dbReference>
<dbReference type="PANTHER" id="PTHR34136">
    <property type="match status" value="1"/>
</dbReference>
<dbReference type="EC" id="2.4.1.187" evidence="3"/>
<proteinExistence type="predicted"/>
<gene>
    <name evidence="3" type="primary">tagA_1</name>
    <name evidence="3" type="ORF">GALL_146510</name>
</gene>
<organism evidence="3">
    <name type="scientific">mine drainage metagenome</name>
    <dbReference type="NCBI Taxonomy" id="410659"/>
    <lineage>
        <taxon>unclassified sequences</taxon>
        <taxon>metagenomes</taxon>
        <taxon>ecological metagenomes</taxon>
    </lineage>
</organism>
<sequence>MLLDSQSVVLIEGIPFAKLKMKEVVDLIIRQHSQGYGGWIVTPNVDILHRLVTDTSFRALVSSESTLFTADGAPIVWLSRILGTPLPERVTGSDIFVELVSEAAQNGKSIFLLGGNPGVAKIAADILQLRHPALCIAGCYAPPFGFESNLEEIAIIRNFMATTRPDIIFVGLGSPKQEKVIAMMRELLPTSWWLGIGVSFSFVAGDVKRAPVWMRNVGLEWFYRVMQEPKRLFKRYFLVNIPFALRLFGGNLIKRMGLSFNNRK</sequence>